<feature type="domain" description="Zona occludens toxin N-terminal" evidence="2">
    <location>
        <begin position="6"/>
        <end position="219"/>
    </location>
</feature>
<keyword evidence="1" id="KW-1133">Transmembrane helix</keyword>
<evidence type="ECO:0000313" key="3">
    <source>
        <dbReference type="EMBL" id="MDE1477668.1"/>
    </source>
</evidence>
<organism evidence="3 4">
    <name type="scientific">Xenorhabdus bovienii</name>
    <name type="common">Xenorhabdus nematophila subsp. bovienii</name>
    <dbReference type="NCBI Taxonomy" id="40576"/>
    <lineage>
        <taxon>Bacteria</taxon>
        <taxon>Pseudomonadati</taxon>
        <taxon>Pseudomonadota</taxon>
        <taxon>Gammaproteobacteria</taxon>
        <taxon>Enterobacterales</taxon>
        <taxon>Morganellaceae</taxon>
        <taxon>Xenorhabdus</taxon>
    </lineage>
</organism>
<dbReference type="InterPro" id="IPR027417">
    <property type="entry name" value="P-loop_NTPase"/>
</dbReference>
<dbReference type="AlphaFoldDB" id="A0AAJ1MY94"/>
<sequence length="373" mass="42136">MSITAYFGVPGSGKSHECVKSVILPAYLLGRRIVTNIDVTNIDGINPDAIRDYAVKLSKGKDPTLGEIITVTDEQVMQGGFFPYKRNDEEGYSCSDSFCRAGDLICLDEVWRFWSSDKDMTNEHKSFIAEHRHFTDPDTGLCCDLALMNQHPDTVARFIKTRIETSYKMTKLVMIGAKSRYRVDVYTGVKLYKSNRTTSYQNKYDKNIFKLYHSYNGGKGNEVTVDSRQNIFSQTKLWVFIFGLLLLLSCSGYFIYAFFTSYSDDNSVVSGVNNNDVLHQDVLFNDGESNNNNMRERGGTERIERTEEGIDNPVSASWRISGVLNIDNYTYVALVNASGDIRMVNKTNFHGQGIMMFGFVDGEKVTYFSGVSK</sequence>
<dbReference type="Gene3D" id="3.40.50.300">
    <property type="entry name" value="P-loop containing nucleotide triphosphate hydrolases"/>
    <property type="match status" value="1"/>
</dbReference>
<dbReference type="Pfam" id="PF05707">
    <property type="entry name" value="Zot"/>
    <property type="match status" value="1"/>
</dbReference>
<reference evidence="3" key="2">
    <citation type="journal article" date="2022" name="J. Evol. Biol.">
        <title>Pre- and post-association barriers to host switching in sympatric mutualists.</title>
        <authorList>
            <person name="Dinges Z.M."/>
            <person name="Phillips R.K."/>
            <person name="Lively C.M."/>
            <person name="Bashey F."/>
        </authorList>
    </citation>
    <scope>NUCLEOTIDE SEQUENCE</scope>
    <source>
        <strain evidence="3">MC_266_E_2016</strain>
    </source>
</reference>
<evidence type="ECO:0000313" key="4">
    <source>
        <dbReference type="Proteomes" id="UP001222434"/>
    </source>
</evidence>
<gene>
    <name evidence="3" type="ORF">KKJ01_05305</name>
</gene>
<evidence type="ECO:0000256" key="1">
    <source>
        <dbReference type="SAM" id="Phobius"/>
    </source>
</evidence>
<dbReference type="InterPro" id="IPR008900">
    <property type="entry name" value="Zot_N"/>
</dbReference>
<accession>A0AAJ1MY94</accession>
<evidence type="ECO:0000259" key="2">
    <source>
        <dbReference type="Pfam" id="PF05707"/>
    </source>
</evidence>
<dbReference type="Proteomes" id="UP001222434">
    <property type="component" value="Unassembled WGS sequence"/>
</dbReference>
<name>A0AAJ1MY94_XENBV</name>
<comment type="caution">
    <text evidence="3">The sequence shown here is derived from an EMBL/GenBank/DDBJ whole genome shotgun (WGS) entry which is preliminary data.</text>
</comment>
<keyword evidence="1" id="KW-0472">Membrane</keyword>
<dbReference type="EMBL" id="JAILSO010000012">
    <property type="protein sequence ID" value="MDE1477668.1"/>
    <property type="molecule type" value="Genomic_DNA"/>
</dbReference>
<feature type="transmembrane region" description="Helical" evidence="1">
    <location>
        <begin position="237"/>
        <end position="259"/>
    </location>
</feature>
<protein>
    <recommendedName>
        <fullName evidence="2">Zona occludens toxin N-terminal domain-containing protein</fullName>
    </recommendedName>
</protein>
<reference evidence="3" key="1">
    <citation type="submission" date="2021-08" db="EMBL/GenBank/DDBJ databases">
        <authorList>
            <person name="Papudeshi B."/>
            <person name="Bashey-Visser F."/>
        </authorList>
    </citation>
    <scope>NUCLEOTIDE SEQUENCE</scope>
    <source>
        <strain evidence="3">MC_266_E_2016</strain>
    </source>
</reference>
<keyword evidence="1" id="KW-0812">Transmembrane</keyword>
<dbReference type="RefSeq" id="WP_274711898.1">
    <property type="nucleotide sequence ID" value="NZ_JAILSO010000012.1"/>
</dbReference>
<proteinExistence type="predicted"/>